<comment type="similarity">
    <text evidence="2">Belongs to the FMO family.</text>
</comment>
<dbReference type="InterPro" id="IPR036188">
    <property type="entry name" value="FAD/NAD-bd_sf"/>
</dbReference>
<dbReference type="AlphaFoldDB" id="A0A9P9KA93"/>
<organism evidence="7 8">
    <name type="scientific">Fusarium redolens</name>
    <dbReference type="NCBI Taxonomy" id="48865"/>
    <lineage>
        <taxon>Eukaryota</taxon>
        <taxon>Fungi</taxon>
        <taxon>Dikarya</taxon>
        <taxon>Ascomycota</taxon>
        <taxon>Pezizomycotina</taxon>
        <taxon>Sordariomycetes</taxon>
        <taxon>Hypocreomycetidae</taxon>
        <taxon>Hypocreales</taxon>
        <taxon>Nectriaceae</taxon>
        <taxon>Fusarium</taxon>
        <taxon>Fusarium redolens species complex</taxon>
    </lineage>
</organism>
<dbReference type="RefSeq" id="XP_046050656.1">
    <property type="nucleotide sequence ID" value="XM_046195401.1"/>
</dbReference>
<evidence type="ECO:0000313" key="8">
    <source>
        <dbReference type="Proteomes" id="UP000720189"/>
    </source>
</evidence>
<sequence length="367" mass="41094">MGGATDFNLPPPANNDHYLSVAEVTEFVGKATQKYSSITRYSTMVEDVQNLPQGGVRLLLLWENAEGTDTWYEEDFDHVIVATGHNSVPRVPKIPGLGAWRGGLQHSSTWRSGEEFKEKNILVIGTSESAIDLVLESLPHVKGDIHVSQRTPHPRYPNVFDRPCVKVVTTIDHFTEDAIHLHDGSVLRGIDVVVFATGYFYTYPFLSNVRPPVGPGGHRVPGLYQHIFDVHNPNTIAFVGVVNASLTWLTWEKSAFLVALRDVQEAWEADRLAEKGEVMFHILDLPYERVLFFDELNELAAEYLQQESADETLLRGFPFEFILALIASRPTKLRKYGLLKDVGGRGVIGPAIPGNHSRIVRLQVTRF</sequence>
<gene>
    <name evidence="7" type="ORF">BKA55DRAFT_592490</name>
</gene>
<keyword evidence="5" id="KW-0521">NADP</keyword>
<evidence type="ECO:0000256" key="5">
    <source>
        <dbReference type="ARBA" id="ARBA00022857"/>
    </source>
</evidence>
<keyword evidence="8" id="KW-1185">Reference proteome</keyword>
<dbReference type="Proteomes" id="UP000720189">
    <property type="component" value="Unassembled WGS sequence"/>
</dbReference>
<dbReference type="GO" id="GO:0050661">
    <property type="term" value="F:NADP binding"/>
    <property type="evidence" value="ECO:0007669"/>
    <property type="project" value="InterPro"/>
</dbReference>
<protein>
    <recommendedName>
        <fullName evidence="9">Thiol-specific monooxygenase</fullName>
    </recommendedName>
</protein>
<proteinExistence type="inferred from homology"/>
<keyword evidence="4" id="KW-0274">FAD</keyword>
<comment type="cofactor">
    <cofactor evidence="1">
        <name>FAD</name>
        <dbReference type="ChEBI" id="CHEBI:57692"/>
    </cofactor>
</comment>
<evidence type="ECO:0000256" key="4">
    <source>
        <dbReference type="ARBA" id="ARBA00022827"/>
    </source>
</evidence>
<evidence type="ECO:0000313" key="7">
    <source>
        <dbReference type="EMBL" id="KAH7255087.1"/>
    </source>
</evidence>
<reference evidence="7" key="1">
    <citation type="journal article" date="2021" name="Nat. Commun.">
        <title>Genetic determinants of endophytism in the Arabidopsis root mycobiome.</title>
        <authorList>
            <person name="Mesny F."/>
            <person name="Miyauchi S."/>
            <person name="Thiergart T."/>
            <person name="Pickel B."/>
            <person name="Atanasova L."/>
            <person name="Karlsson M."/>
            <person name="Huettel B."/>
            <person name="Barry K.W."/>
            <person name="Haridas S."/>
            <person name="Chen C."/>
            <person name="Bauer D."/>
            <person name="Andreopoulos W."/>
            <person name="Pangilinan J."/>
            <person name="LaButti K."/>
            <person name="Riley R."/>
            <person name="Lipzen A."/>
            <person name="Clum A."/>
            <person name="Drula E."/>
            <person name="Henrissat B."/>
            <person name="Kohler A."/>
            <person name="Grigoriev I.V."/>
            <person name="Martin F.M."/>
            <person name="Hacquard S."/>
        </authorList>
    </citation>
    <scope>NUCLEOTIDE SEQUENCE</scope>
    <source>
        <strain evidence="7">MPI-CAGE-AT-0023</strain>
    </source>
</reference>
<dbReference type="InterPro" id="IPR020946">
    <property type="entry name" value="Flavin_mOase-like"/>
</dbReference>
<dbReference type="OrthoDB" id="66881at2759"/>
<name>A0A9P9KA93_FUSRE</name>
<comment type="caution">
    <text evidence="7">The sequence shown here is derived from an EMBL/GenBank/DDBJ whole genome shotgun (WGS) entry which is preliminary data.</text>
</comment>
<keyword evidence="6" id="KW-0560">Oxidoreductase</keyword>
<dbReference type="GeneID" id="70225355"/>
<dbReference type="EMBL" id="JAGMUX010000006">
    <property type="protein sequence ID" value="KAH7255087.1"/>
    <property type="molecule type" value="Genomic_DNA"/>
</dbReference>
<evidence type="ECO:0008006" key="9">
    <source>
        <dbReference type="Google" id="ProtNLM"/>
    </source>
</evidence>
<evidence type="ECO:0000256" key="2">
    <source>
        <dbReference type="ARBA" id="ARBA00009183"/>
    </source>
</evidence>
<dbReference type="Gene3D" id="3.50.50.60">
    <property type="entry name" value="FAD/NAD(P)-binding domain"/>
    <property type="match status" value="2"/>
</dbReference>
<accession>A0A9P9KA93</accession>
<dbReference type="SUPFAM" id="SSF51905">
    <property type="entry name" value="FAD/NAD(P)-binding domain"/>
    <property type="match status" value="2"/>
</dbReference>
<dbReference type="GO" id="GO:0004499">
    <property type="term" value="F:N,N-dimethylaniline monooxygenase activity"/>
    <property type="evidence" value="ECO:0007669"/>
    <property type="project" value="InterPro"/>
</dbReference>
<dbReference type="FunFam" id="3.50.50.60:FF:000023">
    <property type="entry name" value="Dimethylaniline monooxygenase [N-oxide-forming]"/>
    <property type="match status" value="1"/>
</dbReference>
<evidence type="ECO:0000256" key="1">
    <source>
        <dbReference type="ARBA" id="ARBA00001974"/>
    </source>
</evidence>
<evidence type="ECO:0000256" key="6">
    <source>
        <dbReference type="ARBA" id="ARBA00023002"/>
    </source>
</evidence>
<keyword evidence="3" id="KW-0285">Flavoprotein</keyword>
<dbReference type="GO" id="GO:0050660">
    <property type="term" value="F:flavin adenine dinucleotide binding"/>
    <property type="evidence" value="ECO:0007669"/>
    <property type="project" value="InterPro"/>
</dbReference>
<dbReference type="Pfam" id="PF00743">
    <property type="entry name" value="FMO-like"/>
    <property type="match status" value="2"/>
</dbReference>
<dbReference type="PANTHER" id="PTHR23023">
    <property type="entry name" value="DIMETHYLANILINE MONOOXYGENASE"/>
    <property type="match status" value="1"/>
</dbReference>
<dbReference type="InterPro" id="IPR050346">
    <property type="entry name" value="FMO-like"/>
</dbReference>
<evidence type="ECO:0000256" key="3">
    <source>
        <dbReference type="ARBA" id="ARBA00022630"/>
    </source>
</evidence>